<evidence type="ECO:0000256" key="6">
    <source>
        <dbReference type="SAM" id="MobiDB-lite"/>
    </source>
</evidence>
<evidence type="ECO:0000256" key="1">
    <source>
        <dbReference type="ARBA" id="ARBA00007447"/>
    </source>
</evidence>
<dbReference type="InterPro" id="IPR033121">
    <property type="entry name" value="PEPTIDASE_A1"/>
</dbReference>
<feature type="active site" evidence="5">
    <location>
        <position position="408"/>
    </location>
</feature>
<keyword evidence="2" id="KW-0645">Protease</keyword>
<keyword evidence="7" id="KW-0812">Transmembrane</keyword>
<dbReference type="InterPro" id="IPR001461">
    <property type="entry name" value="Aspartic_peptidase_A1"/>
</dbReference>
<dbReference type="FunFam" id="2.40.70.10:FF:000015">
    <property type="entry name" value="Aspartyl protease family protein"/>
    <property type="match status" value="2"/>
</dbReference>
<feature type="domain" description="Peptidase A1" evidence="8">
    <location>
        <begin position="390"/>
        <end position="746"/>
    </location>
</feature>
<comment type="caution">
    <text evidence="9">The sequence shown here is derived from an EMBL/GenBank/DDBJ whole genome shotgun (WGS) entry which is preliminary data.</text>
</comment>
<feature type="region of interest" description="Disordered" evidence="6">
    <location>
        <begin position="40"/>
        <end position="68"/>
    </location>
</feature>
<evidence type="ECO:0000259" key="8">
    <source>
        <dbReference type="PROSITE" id="PS51767"/>
    </source>
</evidence>
<dbReference type="SUPFAM" id="SSF50630">
    <property type="entry name" value="Acid proteases"/>
    <property type="match status" value="2"/>
</dbReference>
<evidence type="ECO:0000256" key="5">
    <source>
        <dbReference type="PIRSR" id="PIRSR601461-1"/>
    </source>
</evidence>
<proteinExistence type="inferred from homology"/>
<dbReference type="OrthoDB" id="2747330at2759"/>
<keyword evidence="7" id="KW-0472">Membrane</keyword>
<dbReference type="Gene3D" id="2.40.70.10">
    <property type="entry name" value="Acid Proteases"/>
    <property type="match status" value="3"/>
</dbReference>
<evidence type="ECO:0000313" key="9">
    <source>
        <dbReference type="EMBL" id="KAB1212618.1"/>
    </source>
</evidence>
<keyword evidence="3" id="KW-0064">Aspartyl protease</keyword>
<dbReference type="Pfam" id="PF14543">
    <property type="entry name" value="TAXi_N"/>
    <property type="match status" value="2"/>
</dbReference>
<dbReference type="PANTHER" id="PTHR13683">
    <property type="entry name" value="ASPARTYL PROTEASES"/>
    <property type="match status" value="1"/>
</dbReference>
<dbReference type="Pfam" id="PF14541">
    <property type="entry name" value="TAXi_C"/>
    <property type="match status" value="1"/>
</dbReference>
<accession>A0A6A1VLD4</accession>
<dbReference type="InterPro" id="IPR032861">
    <property type="entry name" value="TAXi_N"/>
</dbReference>
<name>A0A6A1VLD4_9ROSI</name>
<dbReference type="InterPro" id="IPR032799">
    <property type="entry name" value="TAXi_C"/>
</dbReference>
<feature type="region of interest" description="Disordered" evidence="6">
    <location>
        <begin position="1"/>
        <end position="23"/>
    </location>
</feature>
<dbReference type="PROSITE" id="PS51767">
    <property type="entry name" value="PEPTIDASE_A1"/>
    <property type="match status" value="2"/>
</dbReference>
<feature type="domain" description="Peptidase A1" evidence="8">
    <location>
        <begin position="195"/>
        <end position="368"/>
    </location>
</feature>
<evidence type="ECO:0000256" key="3">
    <source>
        <dbReference type="ARBA" id="ARBA00022750"/>
    </source>
</evidence>
<evidence type="ECO:0000256" key="7">
    <source>
        <dbReference type="SAM" id="Phobius"/>
    </source>
</evidence>
<dbReference type="AlphaFoldDB" id="A0A6A1VLD4"/>
<dbReference type="GO" id="GO:0006508">
    <property type="term" value="P:proteolysis"/>
    <property type="evidence" value="ECO:0007669"/>
    <property type="project" value="UniProtKB-KW"/>
</dbReference>
<dbReference type="PANTHER" id="PTHR13683:SF316">
    <property type="entry name" value="ASPARTYL PROTEASE APCB1"/>
    <property type="match status" value="1"/>
</dbReference>
<keyword evidence="4" id="KW-0378">Hydrolase</keyword>
<sequence>MDSDDAPQPVKGVVVISLPPPDNPSMGKTITAFTLYNTPQTQTRHEQPHHDNQQDSLPVQQHQPPINPESQFSLSISRTFFGTPRKFWIFLGISVFALLLYCSVSSQTFEELRGSDDDDRPKSFLFPLYPKWGTQQWDVKLKLGRLVDVDKGDLVSPIVNGRGTRMINKLSASKAKVDSTALLPVRGDVYPNGLYYTYMLVGSPPKRYFLDMDTGSDLTWIQCDAPCASCAKGANALYKPTKGNIVPPRDTLCTEVQRNQEAGYCATCQQCDYEIQYADQSSSLGVLARDEFRLRMANGSWTSLNVVFGCAYDQQGLLLDTLTKTDGILGLSRAKVSLPSQLASKGIINNVVGHCLTSDAGGGYLFLGDDFVPQWGMAWVPMLNSPSLLYYTYMLVGSPPKRYFLDMDTGSDLTWIQCDAPCASCAKGANALYKPTKGNIVPPRDTLCTEVQRNQEAGYCATCQQCDYEIQYADQSSSLGVLARDEFRLRMANGSWTSLNVVFGCAYDQQGLLLDTLTKTDGILGLSRAKVSLPSQLASKGIINNVVGHCLTSDAGGGYLFLGDDFVPQWGMAWVPMLNSPSLDYYDTEIVRISYGSRLLRLGVPVSRVGRAVFDSGSSYTYFTQQAYSDLVASLKEVSGSGLVEDTSDPTLPMCWRAEFPFRSVADVKHFFKTLTLQFGSKWWIVSRKLQIPPEGYLIISNKGNVCLGILDGSKVHDGSTIILGDVSLRGQLFVYDNVNQKVGWARSDCLTSPRSKTLPFF</sequence>
<protein>
    <submittedName>
        <fullName evidence="9">Aspartic proteinase Asp1</fullName>
    </submittedName>
</protein>
<dbReference type="InterPro" id="IPR021109">
    <property type="entry name" value="Peptidase_aspartic_dom_sf"/>
</dbReference>
<dbReference type="Proteomes" id="UP000516437">
    <property type="component" value="Chromosome 5"/>
</dbReference>
<evidence type="ECO:0000256" key="4">
    <source>
        <dbReference type="ARBA" id="ARBA00022801"/>
    </source>
</evidence>
<feature type="active site" evidence="5">
    <location>
        <position position="615"/>
    </location>
</feature>
<feature type="compositionally biased region" description="Polar residues" evidence="6">
    <location>
        <begin position="54"/>
        <end position="68"/>
    </location>
</feature>
<gene>
    <name evidence="9" type="ORF">CJ030_MR5G022585</name>
</gene>
<comment type="similarity">
    <text evidence="1">Belongs to the peptidase A1 family.</text>
</comment>
<keyword evidence="10" id="KW-1185">Reference proteome</keyword>
<evidence type="ECO:0000256" key="2">
    <source>
        <dbReference type="ARBA" id="ARBA00022670"/>
    </source>
</evidence>
<keyword evidence="7" id="KW-1133">Transmembrane helix</keyword>
<feature type="transmembrane region" description="Helical" evidence="7">
    <location>
        <begin position="87"/>
        <end position="106"/>
    </location>
</feature>
<dbReference type="EMBL" id="RXIC02000023">
    <property type="protein sequence ID" value="KAB1212618.1"/>
    <property type="molecule type" value="Genomic_DNA"/>
</dbReference>
<organism evidence="9 10">
    <name type="scientific">Morella rubra</name>
    <name type="common">Chinese bayberry</name>
    <dbReference type="NCBI Taxonomy" id="262757"/>
    <lineage>
        <taxon>Eukaryota</taxon>
        <taxon>Viridiplantae</taxon>
        <taxon>Streptophyta</taxon>
        <taxon>Embryophyta</taxon>
        <taxon>Tracheophyta</taxon>
        <taxon>Spermatophyta</taxon>
        <taxon>Magnoliopsida</taxon>
        <taxon>eudicotyledons</taxon>
        <taxon>Gunneridae</taxon>
        <taxon>Pentapetalae</taxon>
        <taxon>rosids</taxon>
        <taxon>fabids</taxon>
        <taxon>Fagales</taxon>
        <taxon>Myricaceae</taxon>
        <taxon>Morella</taxon>
    </lineage>
</organism>
<dbReference type="GO" id="GO:0004190">
    <property type="term" value="F:aspartic-type endopeptidase activity"/>
    <property type="evidence" value="ECO:0007669"/>
    <property type="project" value="UniProtKB-KW"/>
</dbReference>
<dbReference type="PRINTS" id="PR00792">
    <property type="entry name" value="PEPSIN"/>
</dbReference>
<feature type="compositionally biased region" description="Basic and acidic residues" evidence="6">
    <location>
        <begin position="43"/>
        <end position="53"/>
    </location>
</feature>
<reference evidence="9 10" key="1">
    <citation type="journal article" date="2019" name="Plant Biotechnol. J.">
        <title>The red bayberry genome and genetic basis of sex determination.</title>
        <authorList>
            <person name="Jia H.M."/>
            <person name="Jia H.J."/>
            <person name="Cai Q.L."/>
            <person name="Wang Y."/>
            <person name="Zhao H.B."/>
            <person name="Yang W.F."/>
            <person name="Wang G.Y."/>
            <person name="Li Y.H."/>
            <person name="Zhan D.L."/>
            <person name="Shen Y.T."/>
            <person name="Niu Q.F."/>
            <person name="Chang L."/>
            <person name="Qiu J."/>
            <person name="Zhao L."/>
            <person name="Xie H.B."/>
            <person name="Fu W.Y."/>
            <person name="Jin J."/>
            <person name="Li X.W."/>
            <person name="Jiao Y."/>
            <person name="Zhou C.C."/>
            <person name="Tu T."/>
            <person name="Chai C.Y."/>
            <person name="Gao J.L."/>
            <person name="Fan L.J."/>
            <person name="van de Weg E."/>
            <person name="Wang J.Y."/>
            <person name="Gao Z.S."/>
        </authorList>
    </citation>
    <scope>NUCLEOTIDE SEQUENCE [LARGE SCALE GENOMIC DNA]</scope>
    <source>
        <tissue evidence="9">Leaves</tissue>
    </source>
</reference>
<evidence type="ECO:0000313" key="10">
    <source>
        <dbReference type="Proteomes" id="UP000516437"/>
    </source>
</evidence>